<dbReference type="GO" id="GO:0015627">
    <property type="term" value="C:type II protein secretion system complex"/>
    <property type="evidence" value="ECO:0007669"/>
    <property type="project" value="InterPro"/>
</dbReference>
<dbReference type="InterPro" id="IPR049371">
    <property type="entry name" value="GspD-like_N0"/>
</dbReference>
<dbReference type="STRING" id="1940790.L21SP3_00925"/>
<evidence type="ECO:0000313" key="17">
    <source>
        <dbReference type="Proteomes" id="UP000188273"/>
    </source>
</evidence>
<dbReference type="NCBIfam" id="TIGR02517">
    <property type="entry name" value="type_II_gspD"/>
    <property type="match status" value="1"/>
</dbReference>
<dbReference type="InterPro" id="IPR005644">
    <property type="entry name" value="NolW-like"/>
</dbReference>
<keyword evidence="5" id="KW-0812">Transmembrane</keyword>
<evidence type="ECO:0000259" key="14">
    <source>
        <dbReference type="Pfam" id="PF03958"/>
    </source>
</evidence>
<dbReference type="InterPro" id="IPR013356">
    <property type="entry name" value="T2SS_GspD"/>
</dbReference>
<dbReference type="InterPro" id="IPR004845">
    <property type="entry name" value="T2SS_GspD_CS"/>
</dbReference>
<dbReference type="KEGG" id="pbu:L21SP3_00925"/>
<dbReference type="PRINTS" id="PR00811">
    <property type="entry name" value="BCTERIALGSPD"/>
</dbReference>
<reference evidence="17" key="1">
    <citation type="submission" date="2017-02" db="EMBL/GenBank/DDBJ databases">
        <title>Comparative genomics and description of representatives of a novel lineage of planctomycetes thriving in anoxic sediments.</title>
        <authorList>
            <person name="Spring S."/>
            <person name="Bunk B."/>
            <person name="Sproer C."/>
            <person name="Klenk H.-P."/>
        </authorList>
    </citation>
    <scope>NUCLEOTIDE SEQUENCE [LARGE SCALE GENOMIC DNA]</scope>
    <source>
        <strain evidence="17">L21-RPul-D3</strain>
    </source>
</reference>
<evidence type="ECO:0000256" key="11">
    <source>
        <dbReference type="SAM" id="MobiDB-lite"/>
    </source>
</evidence>
<evidence type="ECO:0000259" key="15">
    <source>
        <dbReference type="Pfam" id="PF21305"/>
    </source>
</evidence>
<dbReference type="Pfam" id="PF00263">
    <property type="entry name" value="Secretin"/>
    <property type="match status" value="1"/>
</dbReference>
<keyword evidence="4" id="KW-1134">Transmembrane beta strand</keyword>
<dbReference type="InterPro" id="IPR050810">
    <property type="entry name" value="Bact_Secretion_Sys_Channel"/>
</dbReference>
<dbReference type="GO" id="GO:0015628">
    <property type="term" value="P:protein secretion by the type II secretion system"/>
    <property type="evidence" value="ECO:0007669"/>
    <property type="project" value="InterPro"/>
</dbReference>
<feature type="domain" description="NolW-like" evidence="14">
    <location>
        <begin position="139"/>
        <end position="198"/>
    </location>
</feature>
<feature type="region of interest" description="Disordered" evidence="11">
    <location>
        <begin position="335"/>
        <end position="363"/>
    </location>
</feature>
<evidence type="ECO:0000256" key="6">
    <source>
        <dbReference type="ARBA" id="ARBA00022729"/>
    </source>
</evidence>
<dbReference type="AlphaFoldDB" id="A0A1Q2HPF1"/>
<dbReference type="InterPro" id="IPR004846">
    <property type="entry name" value="T2SS/T3SS_dom"/>
</dbReference>
<evidence type="ECO:0000256" key="12">
    <source>
        <dbReference type="SAM" id="SignalP"/>
    </source>
</evidence>
<dbReference type="OrthoDB" id="9779724at2"/>
<dbReference type="Pfam" id="PF03958">
    <property type="entry name" value="Secretin_N"/>
    <property type="match status" value="3"/>
</dbReference>
<name>A0A1Q2HPF1_9BACT</name>
<keyword evidence="6 12" id="KW-0732">Signal</keyword>
<evidence type="ECO:0000259" key="13">
    <source>
        <dbReference type="Pfam" id="PF00263"/>
    </source>
</evidence>
<evidence type="ECO:0000256" key="3">
    <source>
        <dbReference type="ARBA" id="ARBA00022448"/>
    </source>
</evidence>
<comment type="subcellular location">
    <subcellularLocation>
        <location evidence="1 10">Cell outer membrane</location>
    </subcellularLocation>
</comment>
<dbReference type="Gene3D" id="3.55.50.30">
    <property type="match status" value="1"/>
</dbReference>
<keyword evidence="17" id="KW-1185">Reference proteome</keyword>
<feature type="region of interest" description="Disordered" evidence="11">
    <location>
        <begin position="653"/>
        <end position="685"/>
    </location>
</feature>
<evidence type="ECO:0000256" key="5">
    <source>
        <dbReference type="ARBA" id="ARBA00022692"/>
    </source>
</evidence>
<feature type="region of interest" description="Disordered" evidence="11">
    <location>
        <begin position="229"/>
        <end position="260"/>
    </location>
</feature>
<feature type="domain" description="Type II/III secretion system secretin-like" evidence="13">
    <location>
        <begin position="478"/>
        <end position="643"/>
    </location>
</feature>
<evidence type="ECO:0000313" key="16">
    <source>
        <dbReference type="EMBL" id="AQQ09125.1"/>
    </source>
</evidence>
<accession>A0A1Q2HPF1</accession>
<dbReference type="GO" id="GO:0009279">
    <property type="term" value="C:cell outer membrane"/>
    <property type="evidence" value="ECO:0007669"/>
    <property type="project" value="UniProtKB-SubCell"/>
</dbReference>
<organism evidence="16 17">
    <name type="scientific">Sedimentisphaera cyanobacteriorum</name>
    <dbReference type="NCBI Taxonomy" id="1940790"/>
    <lineage>
        <taxon>Bacteria</taxon>
        <taxon>Pseudomonadati</taxon>
        <taxon>Planctomycetota</taxon>
        <taxon>Phycisphaerae</taxon>
        <taxon>Sedimentisphaerales</taxon>
        <taxon>Sedimentisphaeraceae</taxon>
        <taxon>Sedimentisphaera</taxon>
    </lineage>
</organism>
<keyword evidence="7" id="KW-0653">Protein transport</keyword>
<dbReference type="Gene3D" id="3.30.1370.120">
    <property type="match status" value="3"/>
</dbReference>
<dbReference type="EMBL" id="CP019633">
    <property type="protein sequence ID" value="AQQ09125.1"/>
    <property type="molecule type" value="Genomic_DNA"/>
</dbReference>
<evidence type="ECO:0000256" key="2">
    <source>
        <dbReference type="ARBA" id="ARBA00006980"/>
    </source>
</evidence>
<gene>
    <name evidence="16" type="primary">gspD_1</name>
    <name evidence="16" type="ORF">L21SP3_00925</name>
</gene>
<evidence type="ECO:0000256" key="1">
    <source>
        <dbReference type="ARBA" id="ARBA00004442"/>
    </source>
</evidence>
<evidence type="ECO:0000256" key="8">
    <source>
        <dbReference type="ARBA" id="ARBA00023136"/>
    </source>
</evidence>
<keyword evidence="9" id="KW-0998">Cell outer membrane</keyword>
<feature type="domain" description="NolW-like" evidence="14">
    <location>
        <begin position="309"/>
        <end position="401"/>
    </location>
</feature>
<dbReference type="RefSeq" id="WP_077539596.1">
    <property type="nucleotide sequence ID" value="NZ_CP019633.1"/>
</dbReference>
<comment type="similarity">
    <text evidence="2">Belongs to the bacterial secretin family. GSP D subfamily.</text>
</comment>
<protein>
    <submittedName>
        <fullName evidence="16">General secretion pathway protein D</fullName>
    </submittedName>
</protein>
<feature type="chain" id="PRO_5013134569" evidence="12">
    <location>
        <begin position="25"/>
        <end position="685"/>
    </location>
</feature>
<evidence type="ECO:0000256" key="10">
    <source>
        <dbReference type="RuleBase" id="RU004004"/>
    </source>
</evidence>
<dbReference type="PANTHER" id="PTHR30332:SF24">
    <property type="entry name" value="SECRETIN GSPD-RELATED"/>
    <property type="match status" value="1"/>
</dbReference>
<feature type="domain" description="NolW-like" evidence="14">
    <location>
        <begin position="204"/>
        <end position="303"/>
    </location>
</feature>
<keyword evidence="8" id="KW-0472">Membrane</keyword>
<dbReference type="InterPro" id="IPR038591">
    <property type="entry name" value="NolW-like_sf"/>
</dbReference>
<keyword evidence="3 10" id="KW-0813">Transport</keyword>
<evidence type="ECO:0000256" key="9">
    <source>
        <dbReference type="ARBA" id="ARBA00023237"/>
    </source>
</evidence>
<feature type="signal peptide" evidence="12">
    <location>
        <begin position="1"/>
        <end position="24"/>
    </location>
</feature>
<feature type="compositionally biased region" description="Basic and acidic residues" evidence="11">
    <location>
        <begin position="231"/>
        <end position="254"/>
    </location>
</feature>
<dbReference type="PANTHER" id="PTHR30332">
    <property type="entry name" value="PROBABLE GENERAL SECRETION PATHWAY PROTEIN D"/>
    <property type="match status" value="1"/>
</dbReference>
<dbReference type="Proteomes" id="UP000188273">
    <property type="component" value="Chromosome"/>
</dbReference>
<proteinExistence type="inferred from homology"/>
<sequence length="685" mass="74994" precursor="true">MKTKKKICIIAALLITVCLSAAQAGEDDSAGFSEDVQITLNFQDVPVADVLDYLSEEAGFVVVSDVVLTERVTVVSKKPLDADEVVSLINSVLADMDYAAVRVGRTLKILDISRAKYSSIPVSSGSELGDVPETDEVITHIIPIKYADAVKVKDDIASLISEQADFTSNEASNSIIITDTASNIRRIVKIIQALDTRMASIASVKVFNLVYAEADNTADLINEVFEQDTQEEGRRGRNPFERMMRSRMGDRDDNGSSGAGVISQNIKVRAAADEDTNTVVVSGPSDTLEIVAEVIEKIDKNPAEERSFFVYKLKNAKAANLKDVLNNLFEKMEDFNEDDRESSGRRGNIRRGGSGSSETDLSEEVYMEAEEDTNSLIIMTSQENYDKIKPIIDELDEPVPQVLIKVLIAEVARNDDFELGTEFSVLSGKGFVDTDGDGTADSLQADSELYGTEFLPSDLGDGGAVKILEGDLEFAFKALSSIGEMNVLSRPYILTSNNQTATINVGKEVPFITDTRTTETGQTINTIQYEDIGIILEVTPVINDEGLVTMDIAPEISNTTTETVPISETVDATVFSKRSSESRVAIQDGQTIVIGGLMQDDDKEVNKKVPLLGDIPILGELFKSREIQKQKTELLIFLTPHVADRNENLMKISENEKTNSESISEIDNNPALKKHIKNMQSKPEK</sequence>
<dbReference type="InterPro" id="IPR001775">
    <property type="entry name" value="GspD/PilQ"/>
</dbReference>
<evidence type="ECO:0000256" key="7">
    <source>
        <dbReference type="ARBA" id="ARBA00022927"/>
    </source>
</evidence>
<dbReference type="Pfam" id="PF21305">
    <property type="entry name" value="type_II_gspD_N0"/>
    <property type="match status" value="1"/>
</dbReference>
<evidence type="ECO:0000256" key="4">
    <source>
        <dbReference type="ARBA" id="ARBA00022452"/>
    </source>
</evidence>
<feature type="domain" description="GspD-like N0" evidence="15">
    <location>
        <begin position="40"/>
        <end position="109"/>
    </location>
</feature>
<dbReference type="PROSITE" id="PS00875">
    <property type="entry name" value="T2SP_D"/>
    <property type="match status" value="1"/>
</dbReference>